<proteinExistence type="predicted"/>
<sequence>MRPLVQALVLLALAAAVGALGRWGRRNAPRLAPGALSERDRAHRAAVLRRGGLACYVVAFLLAAFGVASAF</sequence>
<comment type="caution">
    <text evidence="2">The sequence shown here is derived from an EMBL/GenBank/DDBJ whole genome shotgun (WGS) entry which is preliminary data.</text>
</comment>
<dbReference type="RefSeq" id="WP_168520886.1">
    <property type="nucleotide sequence ID" value="NZ_JAAXLS010000041.1"/>
</dbReference>
<organism evidence="2 3">
    <name type="scientific">Amycolatopsis acididurans</name>
    <dbReference type="NCBI Taxonomy" id="2724524"/>
    <lineage>
        <taxon>Bacteria</taxon>
        <taxon>Bacillati</taxon>
        <taxon>Actinomycetota</taxon>
        <taxon>Actinomycetes</taxon>
        <taxon>Pseudonocardiales</taxon>
        <taxon>Pseudonocardiaceae</taxon>
        <taxon>Amycolatopsis</taxon>
    </lineage>
</organism>
<keyword evidence="3" id="KW-1185">Reference proteome</keyword>
<dbReference type="Proteomes" id="UP000715441">
    <property type="component" value="Unassembled WGS sequence"/>
</dbReference>
<feature type="transmembrane region" description="Helical" evidence="1">
    <location>
        <begin position="51"/>
        <end position="70"/>
    </location>
</feature>
<keyword evidence="1" id="KW-1133">Transmembrane helix</keyword>
<evidence type="ECO:0000313" key="3">
    <source>
        <dbReference type="Proteomes" id="UP000715441"/>
    </source>
</evidence>
<keyword evidence="1" id="KW-0812">Transmembrane</keyword>
<keyword evidence="1" id="KW-0472">Membrane</keyword>
<evidence type="ECO:0000313" key="2">
    <source>
        <dbReference type="EMBL" id="NKQ57731.1"/>
    </source>
</evidence>
<accession>A0ABX1JET2</accession>
<evidence type="ECO:0000256" key="1">
    <source>
        <dbReference type="SAM" id="Phobius"/>
    </source>
</evidence>
<protein>
    <submittedName>
        <fullName evidence="2">Uncharacterized protein</fullName>
    </submittedName>
</protein>
<dbReference type="EMBL" id="JAAXLS010000041">
    <property type="protein sequence ID" value="NKQ57731.1"/>
    <property type="molecule type" value="Genomic_DNA"/>
</dbReference>
<name>A0ABX1JET2_9PSEU</name>
<gene>
    <name evidence="2" type="ORF">HFP15_33205</name>
</gene>
<reference evidence="2 3" key="1">
    <citation type="submission" date="2020-04" db="EMBL/GenBank/DDBJ databases">
        <title>Novel species.</title>
        <authorList>
            <person name="Teo W.F.A."/>
            <person name="Lipun K."/>
            <person name="Srisuk N."/>
            <person name="Duangmal K."/>
        </authorList>
    </citation>
    <scope>NUCLEOTIDE SEQUENCE [LARGE SCALE GENOMIC DNA]</scope>
    <source>
        <strain evidence="2 3">K13G38</strain>
    </source>
</reference>